<dbReference type="InterPro" id="IPR051257">
    <property type="entry name" value="Diverse_CBS-Domain"/>
</dbReference>
<feature type="domain" description="CBS" evidence="4">
    <location>
        <begin position="156"/>
        <end position="225"/>
    </location>
</feature>
<dbReference type="InterPro" id="IPR018490">
    <property type="entry name" value="cNMP-bd_dom_sf"/>
</dbReference>
<sequence length="629" mass="70750">MQAEQLDIREHLRRHPPFSLLSDDWLNTLASRVEVAYFRAGSTILQAGDPIEDLHYIRSGGVEIYRHEGELYNRLGEGEIFGQLGLLMKGMVRFPARALEDTLIYFIPGDLFRALFDQVGSFATFVEIEDRTRLRQATANEGSRNELMTTRVGRLITRAPVTVSERADIRTAAAIMTEQNVSSVLVVPESGDEGDPRTTGGAMAGIITDRDLRRRVVAQGLPYDTPVRDIMSSDVVTVQDDQYLFEALLIMLRENVHHLPVMHRLKPIGLIDLSDIISHETQNSLFVVRNIFHQQSVEALQALVPEVKASFVRMVNEDANSHMVGSAMATIGRSFKQHLLQLGEQKLGPPPVPYCFLALGSMARDEQYLRTDQDNALVLDDSFVPAEHDAYFEALAHFVCDGLATVGYTYCKGDIMATNPTWRQPLHVWQHYFTDWIRRPSAQSLLNSSIFFDLDGVHGDTHMADQLQALIADEASKTPGFLGCLARNAQNRTPPLGFFKDFVVEKSGRHRNSINLKRRGTAPLVDVIRVHALASGSRAQNSFRRLEDTVAAGFLTAQAASDLRDALEFISLVRIRHQARDIEAGREPVNNIDPEQLSSFERRNLKDAFQVLSNAQRFLKFRYRPQSTR</sequence>
<evidence type="ECO:0000259" key="3">
    <source>
        <dbReference type="PROSITE" id="PS50042"/>
    </source>
</evidence>
<dbReference type="InterPro" id="IPR000644">
    <property type="entry name" value="CBS_dom"/>
</dbReference>
<reference evidence="5 6" key="1">
    <citation type="submission" date="2019-04" db="EMBL/GenBank/DDBJ databases">
        <title>Natronospirillum operosus gen. nov., sp. nov., a haloalkaliphilic satellite isolated from decaying biomass of laboratory culture of cyanobacterium Geitlerinema sp. and proposal of Natronospirillaceae fam. nov. and Saccharospirillaceae fam. nov.</title>
        <authorList>
            <person name="Kevbrin V."/>
            <person name="Boltyanskaya Y."/>
            <person name="Koziaeva V."/>
            <person name="Grouzdev D.S."/>
            <person name="Park M."/>
            <person name="Cho J."/>
        </authorList>
    </citation>
    <scope>NUCLEOTIDE SEQUENCE [LARGE SCALE GENOMIC DNA]</scope>
    <source>
        <strain evidence="5 6">G-116</strain>
    </source>
</reference>
<dbReference type="CDD" id="cd00038">
    <property type="entry name" value="CAP_ED"/>
    <property type="match status" value="1"/>
</dbReference>
<dbReference type="SMART" id="SM00100">
    <property type="entry name" value="cNMP"/>
    <property type="match status" value="1"/>
</dbReference>
<evidence type="ECO:0000256" key="1">
    <source>
        <dbReference type="ARBA" id="ARBA00023122"/>
    </source>
</evidence>
<dbReference type="InterPro" id="IPR000595">
    <property type="entry name" value="cNMP-bd_dom"/>
</dbReference>
<dbReference type="RefSeq" id="WP_135484030.1">
    <property type="nucleotide sequence ID" value="NZ_SRMF01000006.1"/>
</dbReference>
<dbReference type="SUPFAM" id="SSF51206">
    <property type="entry name" value="cAMP-binding domain-like"/>
    <property type="match status" value="1"/>
</dbReference>
<dbReference type="PROSITE" id="PS51371">
    <property type="entry name" value="CBS"/>
    <property type="match status" value="2"/>
</dbReference>
<name>A0A4Z0WCJ7_9GAMM</name>
<evidence type="ECO:0000259" key="4">
    <source>
        <dbReference type="PROSITE" id="PS51371"/>
    </source>
</evidence>
<dbReference type="CDD" id="cd05401">
    <property type="entry name" value="NT_GlnE_GlnD_like"/>
    <property type="match status" value="1"/>
</dbReference>
<dbReference type="InterPro" id="IPR014710">
    <property type="entry name" value="RmlC-like_jellyroll"/>
</dbReference>
<proteinExistence type="predicted"/>
<dbReference type="Proteomes" id="UP000297475">
    <property type="component" value="Unassembled WGS sequence"/>
</dbReference>
<dbReference type="InterPro" id="IPR005105">
    <property type="entry name" value="GlnD_Uridyltrans_N"/>
</dbReference>
<dbReference type="AlphaFoldDB" id="A0A4Z0WCJ7"/>
<dbReference type="Gene3D" id="2.60.120.10">
    <property type="entry name" value="Jelly Rolls"/>
    <property type="match status" value="1"/>
</dbReference>
<evidence type="ECO:0000256" key="2">
    <source>
        <dbReference type="PROSITE-ProRule" id="PRU00703"/>
    </source>
</evidence>
<protein>
    <submittedName>
        <fullName evidence="5">Cyclic nucleotide-binding/CBS domain-containing protein</fullName>
    </submittedName>
</protein>
<dbReference type="SMART" id="SM00116">
    <property type="entry name" value="CBS"/>
    <property type="match status" value="2"/>
</dbReference>
<keyword evidence="6" id="KW-1185">Reference proteome</keyword>
<comment type="caution">
    <text evidence="5">The sequence shown here is derived from an EMBL/GenBank/DDBJ whole genome shotgun (WGS) entry which is preliminary data.</text>
</comment>
<dbReference type="OrthoDB" id="9808528at2"/>
<evidence type="ECO:0000313" key="5">
    <source>
        <dbReference type="EMBL" id="TGG92101.1"/>
    </source>
</evidence>
<dbReference type="InterPro" id="IPR046342">
    <property type="entry name" value="CBS_dom_sf"/>
</dbReference>
<dbReference type="Pfam" id="PF00571">
    <property type="entry name" value="CBS"/>
    <property type="match status" value="2"/>
</dbReference>
<keyword evidence="1 2" id="KW-0129">CBS domain</keyword>
<dbReference type="Pfam" id="PF10335">
    <property type="entry name" value="DUF294_C"/>
    <property type="match status" value="1"/>
</dbReference>
<evidence type="ECO:0000313" key="6">
    <source>
        <dbReference type="Proteomes" id="UP000297475"/>
    </source>
</evidence>
<accession>A0A4Z0WCJ7</accession>
<dbReference type="Gene3D" id="3.10.580.10">
    <property type="entry name" value="CBS-domain"/>
    <property type="match status" value="1"/>
</dbReference>
<dbReference type="PANTHER" id="PTHR43080:SF2">
    <property type="entry name" value="CBS DOMAIN-CONTAINING PROTEIN"/>
    <property type="match status" value="1"/>
</dbReference>
<dbReference type="GO" id="GO:0008773">
    <property type="term" value="F:[protein-PII] uridylyltransferase activity"/>
    <property type="evidence" value="ECO:0007669"/>
    <property type="project" value="InterPro"/>
</dbReference>
<gene>
    <name evidence="5" type="ORF">E4656_14580</name>
</gene>
<dbReference type="PROSITE" id="PS50042">
    <property type="entry name" value="CNMP_BINDING_3"/>
    <property type="match status" value="1"/>
</dbReference>
<dbReference type="Pfam" id="PF03445">
    <property type="entry name" value="DUF294"/>
    <property type="match status" value="1"/>
</dbReference>
<feature type="domain" description="CBS" evidence="4">
    <location>
        <begin position="231"/>
        <end position="287"/>
    </location>
</feature>
<dbReference type="InterPro" id="IPR018821">
    <property type="entry name" value="DUF294_put_nucleoTrafse_sb-bd"/>
</dbReference>
<organism evidence="5 6">
    <name type="scientific">Natronospirillum operosum</name>
    <dbReference type="NCBI Taxonomy" id="2759953"/>
    <lineage>
        <taxon>Bacteria</taxon>
        <taxon>Pseudomonadati</taxon>
        <taxon>Pseudomonadota</taxon>
        <taxon>Gammaproteobacteria</taxon>
        <taxon>Oceanospirillales</taxon>
        <taxon>Natronospirillaceae</taxon>
        <taxon>Natronospirillum</taxon>
    </lineage>
</organism>
<feature type="domain" description="Cyclic nucleotide-binding" evidence="3">
    <location>
        <begin position="17"/>
        <end position="116"/>
    </location>
</feature>
<dbReference type="PANTHER" id="PTHR43080">
    <property type="entry name" value="CBS DOMAIN-CONTAINING PROTEIN CBSX3, MITOCHONDRIAL"/>
    <property type="match status" value="1"/>
</dbReference>
<dbReference type="Pfam" id="PF00027">
    <property type="entry name" value="cNMP_binding"/>
    <property type="match status" value="1"/>
</dbReference>
<dbReference type="SUPFAM" id="SSF54631">
    <property type="entry name" value="CBS-domain pair"/>
    <property type="match status" value="1"/>
</dbReference>
<dbReference type="CDD" id="cd04587">
    <property type="entry name" value="CBS_pair_CAP-ED_NT_Pol-beta-like_DUF294_assoc"/>
    <property type="match status" value="1"/>
</dbReference>
<dbReference type="EMBL" id="SRMF01000006">
    <property type="protein sequence ID" value="TGG92101.1"/>
    <property type="molecule type" value="Genomic_DNA"/>
</dbReference>